<reference evidence="3" key="1">
    <citation type="submission" date="2020-05" db="EMBL/GenBank/DDBJ databases">
        <authorList>
            <person name="Chiriac C."/>
            <person name="Salcher M."/>
            <person name="Ghai R."/>
            <person name="Kavagutti S V."/>
        </authorList>
    </citation>
    <scope>NUCLEOTIDE SEQUENCE</scope>
</reference>
<gene>
    <name evidence="3" type="ORF">UFOPK3564_01135</name>
</gene>
<dbReference type="Pfam" id="PF02470">
    <property type="entry name" value="MlaD"/>
    <property type="match status" value="1"/>
</dbReference>
<feature type="domain" description="Mce/MlaD" evidence="2">
    <location>
        <begin position="40"/>
        <end position="123"/>
    </location>
</feature>
<dbReference type="PANTHER" id="PTHR33371:SF4">
    <property type="entry name" value="INTERMEMBRANE PHOSPHOLIPID TRANSPORT SYSTEM BINDING PROTEIN MLAD"/>
    <property type="match status" value="1"/>
</dbReference>
<dbReference type="PANTHER" id="PTHR33371">
    <property type="entry name" value="INTERMEMBRANE PHOSPHOLIPID TRANSPORT SYSTEM BINDING PROTEIN MLAD-RELATED"/>
    <property type="match status" value="1"/>
</dbReference>
<dbReference type="InterPro" id="IPR003399">
    <property type="entry name" value="Mce/MlaD"/>
</dbReference>
<dbReference type="AlphaFoldDB" id="A0A6J7GYU8"/>
<sequence length="460" mass="48751">MRRRSSLAASPVLIGAAAVLLALVAVVLAYNANRGLPFVRTYDVRIQLPGAQNVLPGNDVRLGGARVGQVADVVPTTDRRTGRIIATLELRLDGGAGPLPRDTTVLVRSRSALGLKYVELTRGRSRATLPPGGTLPLRQARVEPVDLDQITARFDDRTRRAYRTGNRALGDGLAGRGRDLGEAVDRFGPLLERLAPVMANLADPGTGLSATIDGLGRTADEVAPVAGVQASLLRRLQGTLDALADVADPELQDAVAAGVPLQESVASRLPAQRPFLRRTRRLLNDLRPGLRALRVAAPDLAAALRRGTTTVPRIPQLNGRLDSALASLDELSKDPLTARSLGAQVRAATVLRPVLDQLTPAQATCNAITLFGRNLANHLSEGNRYGTWERILFMLAPQQTTPSARPAADLNYAPYPNAGQAGGPVECESGNEPYAPAGRIGNVPGNQGTTVDRGPGLERR</sequence>
<accession>A0A6J7GYU8</accession>
<dbReference type="InterPro" id="IPR052336">
    <property type="entry name" value="MlaD_Phospholipid_Transporter"/>
</dbReference>
<protein>
    <submittedName>
        <fullName evidence="3">Unannotated protein</fullName>
    </submittedName>
</protein>
<organism evidence="3">
    <name type="scientific">freshwater metagenome</name>
    <dbReference type="NCBI Taxonomy" id="449393"/>
    <lineage>
        <taxon>unclassified sequences</taxon>
        <taxon>metagenomes</taxon>
        <taxon>ecological metagenomes</taxon>
    </lineage>
</organism>
<dbReference type="EMBL" id="CAFBMK010000049">
    <property type="protein sequence ID" value="CAB4909553.1"/>
    <property type="molecule type" value="Genomic_DNA"/>
</dbReference>
<evidence type="ECO:0000313" key="3">
    <source>
        <dbReference type="EMBL" id="CAB4909553.1"/>
    </source>
</evidence>
<name>A0A6J7GYU8_9ZZZZ</name>
<evidence type="ECO:0000256" key="1">
    <source>
        <dbReference type="SAM" id="MobiDB-lite"/>
    </source>
</evidence>
<proteinExistence type="predicted"/>
<feature type="region of interest" description="Disordered" evidence="1">
    <location>
        <begin position="416"/>
        <end position="460"/>
    </location>
</feature>
<evidence type="ECO:0000259" key="2">
    <source>
        <dbReference type="Pfam" id="PF02470"/>
    </source>
</evidence>